<dbReference type="InterPro" id="IPR036514">
    <property type="entry name" value="SGNH_hydro_sf"/>
</dbReference>
<organism evidence="1 2">
    <name type="scientific">Tothia fuscella</name>
    <dbReference type="NCBI Taxonomy" id="1048955"/>
    <lineage>
        <taxon>Eukaryota</taxon>
        <taxon>Fungi</taxon>
        <taxon>Dikarya</taxon>
        <taxon>Ascomycota</taxon>
        <taxon>Pezizomycotina</taxon>
        <taxon>Dothideomycetes</taxon>
        <taxon>Pleosporomycetidae</taxon>
        <taxon>Venturiales</taxon>
        <taxon>Cylindrosympodiaceae</taxon>
        <taxon>Tothia</taxon>
    </lineage>
</organism>
<gene>
    <name evidence="1" type="ORF">EJ08DRAFT_2596</name>
</gene>
<dbReference type="EMBL" id="MU007009">
    <property type="protein sequence ID" value="KAF2436779.1"/>
    <property type="molecule type" value="Genomic_DNA"/>
</dbReference>
<evidence type="ECO:0000313" key="2">
    <source>
        <dbReference type="Proteomes" id="UP000800235"/>
    </source>
</evidence>
<proteinExistence type="predicted"/>
<dbReference type="SUPFAM" id="SSF52266">
    <property type="entry name" value="SGNH hydrolase"/>
    <property type="match status" value="1"/>
</dbReference>
<comment type="caution">
    <text evidence="1">The sequence shown here is derived from an EMBL/GenBank/DDBJ whole genome shotgun (WGS) entry which is preliminary data.</text>
</comment>
<sequence>MFNDISDQVRRLDREKAPDFAFLMVGGNPGGFFSIIENCVYQQDRDKDYGPEYPDPEGECYKALRRARQNIRSPWFINGIWNSVYAILDEPRIRKNRRFRLVVVSYAGLFNHDDKRCDDWSFGIWSGKQPKLTTKLRRDINGVIDDGRSMYDRLINYIMFNPKVRFIDVNSALDGHRFCENTTEGSFESQNANSWLWNLEWPGCLPLVPHSDSRPDKFTVQWGLCRKCGAIGQLGELQRPFHPKAEGFAAIEVLLKKELQEEFAGIYPGIGMAN</sequence>
<name>A0A9P4P1Z9_9PEZI</name>
<dbReference type="GO" id="GO:0006629">
    <property type="term" value="P:lipid metabolic process"/>
    <property type="evidence" value="ECO:0007669"/>
    <property type="project" value="TreeGrafter"/>
</dbReference>
<dbReference type="InterPro" id="IPR037460">
    <property type="entry name" value="SEST-like"/>
</dbReference>
<keyword evidence="2" id="KW-1185">Reference proteome</keyword>
<dbReference type="PANTHER" id="PTHR37981">
    <property type="entry name" value="LIPASE 2"/>
    <property type="match status" value="1"/>
</dbReference>
<dbReference type="Gene3D" id="3.40.50.1110">
    <property type="entry name" value="SGNH hydrolase"/>
    <property type="match status" value="1"/>
</dbReference>
<reference evidence="1" key="1">
    <citation type="journal article" date="2020" name="Stud. Mycol.">
        <title>101 Dothideomycetes genomes: a test case for predicting lifestyles and emergence of pathogens.</title>
        <authorList>
            <person name="Haridas S."/>
            <person name="Albert R."/>
            <person name="Binder M."/>
            <person name="Bloem J."/>
            <person name="Labutti K."/>
            <person name="Salamov A."/>
            <person name="Andreopoulos B."/>
            <person name="Baker S."/>
            <person name="Barry K."/>
            <person name="Bills G."/>
            <person name="Bluhm B."/>
            <person name="Cannon C."/>
            <person name="Castanera R."/>
            <person name="Culley D."/>
            <person name="Daum C."/>
            <person name="Ezra D."/>
            <person name="Gonzalez J."/>
            <person name="Henrissat B."/>
            <person name="Kuo A."/>
            <person name="Liang C."/>
            <person name="Lipzen A."/>
            <person name="Lutzoni F."/>
            <person name="Magnuson J."/>
            <person name="Mondo S."/>
            <person name="Nolan M."/>
            <person name="Ohm R."/>
            <person name="Pangilinan J."/>
            <person name="Park H.-J."/>
            <person name="Ramirez L."/>
            <person name="Alfaro M."/>
            <person name="Sun H."/>
            <person name="Tritt A."/>
            <person name="Yoshinaga Y."/>
            <person name="Zwiers L.-H."/>
            <person name="Turgeon B."/>
            <person name="Goodwin S."/>
            <person name="Spatafora J."/>
            <person name="Crous P."/>
            <person name="Grigoriev I."/>
        </authorList>
    </citation>
    <scope>NUCLEOTIDE SEQUENCE</scope>
    <source>
        <strain evidence="1">CBS 130266</strain>
    </source>
</reference>
<dbReference type="GO" id="GO:0016788">
    <property type="term" value="F:hydrolase activity, acting on ester bonds"/>
    <property type="evidence" value="ECO:0007669"/>
    <property type="project" value="InterPro"/>
</dbReference>
<accession>A0A9P4P1Z9</accession>
<dbReference type="Proteomes" id="UP000800235">
    <property type="component" value="Unassembled WGS sequence"/>
</dbReference>
<dbReference type="AlphaFoldDB" id="A0A9P4P1Z9"/>
<dbReference type="PANTHER" id="PTHR37981:SF1">
    <property type="entry name" value="SGNH HYDROLASE-TYPE ESTERASE DOMAIN-CONTAINING PROTEIN"/>
    <property type="match status" value="1"/>
</dbReference>
<dbReference type="OrthoDB" id="21678at2759"/>
<evidence type="ECO:0000313" key="1">
    <source>
        <dbReference type="EMBL" id="KAF2436779.1"/>
    </source>
</evidence>
<protein>
    <submittedName>
        <fullName evidence="1">Uncharacterized protein</fullName>
    </submittedName>
</protein>